<evidence type="ECO:0000313" key="8">
    <source>
        <dbReference type="EMBL" id="KYP50299.1"/>
    </source>
</evidence>
<dbReference type="CDD" id="cd00167">
    <property type="entry name" value="SANT"/>
    <property type="match status" value="2"/>
</dbReference>
<dbReference type="InterPro" id="IPR009057">
    <property type="entry name" value="Homeodomain-like_sf"/>
</dbReference>
<dbReference type="Gramene" id="C.cajan_26530.t">
    <property type="protein sequence ID" value="C.cajan_26530.t"/>
    <property type="gene ID" value="C.cajan_26530"/>
</dbReference>
<keyword evidence="3" id="KW-0238">DNA-binding</keyword>
<dbReference type="InterPro" id="IPR001005">
    <property type="entry name" value="SANT/Myb"/>
</dbReference>
<comment type="subcellular location">
    <subcellularLocation>
        <location evidence="1">Nucleus</location>
    </subcellularLocation>
</comment>
<evidence type="ECO:0000313" key="9">
    <source>
        <dbReference type="Proteomes" id="UP000075243"/>
    </source>
</evidence>
<feature type="domain" description="HTH myb-type" evidence="7">
    <location>
        <begin position="9"/>
        <end position="61"/>
    </location>
</feature>
<dbReference type="GO" id="GO:0005634">
    <property type="term" value="C:nucleus"/>
    <property type="evidence" value="ECO:0007669"/>
    <property type="project" value="UniProtKB-SubCell"/>
</dbReference>
<dbReference type="STRING" id="3821.A0A151S689"/>
<evidence type="ECO:0000256" key="2">
    <source>
        <dbReference type="ARBA" id="ARBA00022737"/>
    </source>
</evidence>
<feature type="compositionally biased region" description="Polar residues" evidence="5">
    <location>
        <begin position="148"/>
        <end position="161"/>
    </location>
</feature>
<keyword evidence="4" id="KW-0539">Nucleus</keyword>
<dbReference type="InterPro" id="IPR017930">
    <property type="entry name" value="Myb_dom"/>
</dbReference>
<keyword evidence="2" id="KW-0677">Repeat</keyword>
<dbReference type="PROSITE" id="PS51294">
    <property type="entry name" value="HTH_MYB"/>
    <property type="match status" value="2"/>
</dbReference>
<sequence length="267" mass="30143">MVRTPSCDKSGLRKGTWTPEEDMKLIAYVTRYGCWNWRQLPKFAGLARCGKSCRLRWMNYLRPNLKRGNFTKEEEECIIRMHKDLGNRWSAIAAELPGRTDNEIKNHWHTTLKKSSQQSTLTNEEARASKSKDKRSKSVRDSVPIPNNGVTVSVTLPPTSQISDNSSGSLSTLSSSSDFSSISSDHSTAASMENLAFENDLSFLDSFSENNFWTQPYIADMSHVPSELLAPSVIGSEYFAPINEYQWGQSDLYNENTSINVPREKVI</sequence>
<dbReference type="InterPro" id="IPR015495">
    <property type="entry name" value="Myb_TF_plants"/>
</dbReference>
<feature type="region of interest" description="Disordered" evidence="5">
    <location>
        <begin position="109"/>
        <end position="169"/>
    </location>
</feature>
<dbReference type="Pfam" id="PF00249">
    <property type="entry name" value="Myb_DNA-binding"/>
    <property type="match status" value="2"/>
</dbReference>
<dbReference type="AlphaFoldDB" id="A0A151S689"/>
<dbReference type="FunFam" id="1.10.10.60:FF:000001">
    <property type="entry name" value="MYB-related transcription factor"/>
    <property type="match status" value="1"/>
</dbReference>
<feature type="compositionally biased region" description="Polar residues" evidence="5">
    <location>
        <begin position="113"/>
        <end position="123"/>
    </location>
</feature>
<dbReference type="OMA" id="IADMSHV"/>
<feature type="domain" description="Myb-like" evidence="6">
    <location>
        <begin position="62"/>
        <end position="112"/>
    </location>
</feature>
<dbReference type="Proteomes" id="UP000075243">
    <property type="component" value="Unassembled WGS sequence"/>
</dbReference>
<evidence type="ECO:0000256" key="1">
    <source>
        <dbReference type="ARBA" id="ARBA00004123"/>
    </source>
</evidence>
<evidence type="ECO:0000259" key="6">
    <source>
        <dbReference type="PROSITE" id="PS50090"/>
    </source>
</evidence>
<dbReference type="Gene3D" id="1.10.10.60">
    <property type="entry name" value="Homeodomain-like"/>
    <property type="match status" value="2"/>
</dbReference>
<dbReference type="EMBL" id="KQ483457">
    <property type="protein sequence ID" value="KYP50299.1"/>
    <property type="molecule type" value="Genomic_DNA"/>
</dbReference>
<protein>
    <submittedName>
        <fullName evidence="8">Myb-related protein Myb4</fullName>
    </submittedName>
</protein>
<dbReference type="PANTHER" id="PTHR10641">
    <property type="entry name" value="MYB FAMILY TRANSCRIPTION FACTOR"/>
    <property type="match status" value="1"/>
</dbReference>
<dbReference type="SUPFAM" id="SSF46689">
    <property type="entry name" value="Homeodomain-like"/>
    <property type="match status" value="1"/>
</dbReference>
<dbReference type="PROSITE" id="PS50090">
    <property type="entry name" value="MYB_LIKE"/>
    <property type="match status" value="2"/>
</dbReference>
<dbReference type="PANTHER" id="PTHR10641:SF1418">
    <property type="entry name" value="MYB-RELATED TRANSCRIPTION FACTOR"/>
    <property type="match status" value="1"/>
</dbReference>
<feature type="domain" description="HTH myb-type" evidence="7">
    <location>
        <begin position="62"/>
        <end position="116"/>
    </location>
</feature>
<evidence type="ECO:0000256" key="5">
    <source>
        <dbReference type="SAM" id="MobiDB-lite"/>
    </source>
</evidence>
<evidence type="ECO:0000256" key="4">
    <source>
        <dbReference type="ARBA" id="ARBA00023242"/>
    </source>
</evidence>
<dbReference type="GO" id="GO:0003677">
    <property type="term" value="F:DNA binding"/>
    <property type="evidence" value="ECO:0007669"/>
    <property type="project" value="UniProtKB-KW"/>
</dbReference>
<dbReference type="SMART" id="SM00717">
    <property type="entry name" value="SANT"/>
    <property type="match status" value="2"/>
</dbReference>
<accession>A0A151S689</accession>
<evidence type="ECO:0000256" key="3">
    <source>
        <dbReference type="ARBA" id="ARBA00023125"/>
    </source>
</evidence>
<name>A0A151S689_CAJCA</name>
<reference evidence="8" key="1">
    <citation type="journal article" date="2012" name="Nat. Biotechnol.">
        <title>Draft genome sequence of pigeonpea (Cajanus cajan), an orphan legume crop of resource-poor farmers.</title>
        <authorList>
            <person name="Varshney R.K."/>
            <person name="Chen W."/>
            <person name="Li Y."/>
            <person name="Bharti A.K."/>
            <person name="Saxena R.K."/>
            <person name="Schlueter J.A."/>
            <person name="Donoghue M.T."/>
            <person name="Azam S."/>
            <person name="Fan G."/>
            <person name="Whaley A.M."/>
            <person name="Farmer A.D."/>
            <person name="Sheridan J."/>
            <person name="Iwata A."/>
            <person name="Tuteja R."/>
            <person name="Penmetsa R.V."/>
            <person name="Wu W."/>
            <person name="Upadhyaya H.D."/>
            <person name="Yang S.P."/>
            <person name="Shah T."/>
            <person name="Saxena K.B."/>
            <person name="Michael T."/>
            <person name="McCombie W.R."/>
            <person name="Yang B."/>
            <person name="Zhang G."/>
            <person name="Yang H."/>
            <person name="Wang J."/>
            <person name="Spillane C."/>
            <person name="Cook D.R."/>
            <person name="May G.D."/>
            <person name="Xu X."/>
            <person name="Jackson S.A."/>
        </authorList>
    </citation>
    <scope>NUCLEOTIDE SEQUENCE [LARGE SCALE GENOMIC DNA]</scope>
</reference>
<organism evidence="8 9">
    <name type="scientific">Cajanus cajan</name>
    <name type="common">Pigeon pea</name>
    <name type="synonym">Cajanus indicus</name>
    <dbReference type="NCBI Taxonomy" id="3821"/>
    <lineage>
        <taxon>Eukaryota</taxon>
        <taxon>Viridiplantae</taxon>
        <taxon>Streptophyta</taxon>
        <taxon>Embryophyta</taxon>
        <taxon>Tracheophyta</taxon>
        <taxon>Spermatophyta</taxon>
        <taxon>Magnoliopsida</taxon>
        <taxon>eudicotyledons</taxon>
        <taxon>Gunneridae</taxon>
        <taxon>Pentapetalae</taxon>
        <taxon>rosids</taxon>
        <taxon>fabids</taxon>
        <taxon>Fabales</taxon>
        <taxon>Fabaceae</taxon>
        <taxon>Papilionoideae</taxon>
        <taxon>50 kb inversion clade</taxon>
        <taxon>NPAAA clade</taxon>
        <taxon>indigoferoid/millettioid clade</taxon>
        <taxon>Phaseoleae</taxon>
        <taxon>Cajanus</taxon>
    </lineage>
</organism>
<keyword evidence="9" id="KW-1185">Reference proteome</keyword>
<feature type="compositionally biased region" description="Basic and acidic residues" evidence="5">
    <location>
        <begin position="124"/>
        <end position="140"/>
    </location>
</feature>
<proteinExistence type="predicted"/>
<gene>
    <name evidence="8" type="ORF">KK1_027874</name>
</gene>
<feature type="domain" description="Myb-like" evidence="6">
    <location>
        <begin position="9"/>
        <end position="61"/>
    </location>
</feature>
<evidence type="ECO:0000259" key="7">
    <source>
        <dbReference type="PROSITE" id="PS51294"/>
    </source>
</evidence>
<dbReference type="FunFam" id="1.10.10.60:FF:000495">
    <property type="entry name" value="Transcription factor MYB14"/>
    <property type="match status" value="1"/>
</dbReference>